<dbReference type="InterPro" id="IPR002938">
    <property type="entry name" value="FAD-bd"/>
</dbReference>
<gene>
    <name evidence="2" type="ORF">ISS99_17150</name>
</gene>
<dbReference type="PANTHER" id="PTHR46865">
    <property type="entry name" value="OXIDOREDUCTASE-RELATED"/>
    <property type="match status" value="1"/>
</dbReference>
<dbReference type="EMBL" id="JADIKF010000040">
    <property type="protein sequence ID" value="MBM7131257.1"/>
    <property type="molecule type" value="Genomic_DNA"/>
</dbReference>
<name>A0ABS2KJB7_9GAMM</name>
<reference evidence="2" key="1">
    <citation type="submission" date="2020-10" db="EMBL/GenBank/DDBJ databases">
        <title>Phylogeny of dyella-like bacteria.</title>
        <authorList>
            <person name="Fu J."/>
        </authorList>
    </citation>
    <scope>NUCLEOTIDE SEQUENCE</scope>
    <source>
        <strain evidence="2">DHON07</strain>
    </source>
</reference>
<dbReference type="InterPro" id="IPR036188">
    <property type="entry name" value="FAD/NAD-bd_sf"/>
</dbReference>
<dbReference type="Gene3D" id="3.30.9.10">
    <property type="entry name" value="D-Amino Acid Oxidase, subunit A, domain 2"/>
    <property type="match status" value="1"/>
</dbReference>
<keyword evidence="2" id="KW-0503">Monooxygenase</keyword>
<keyword evidence="3" id="KW-1185">Reference proteome</keyword>
<protein>
    <submittedName>
        <fullName evidence="2">FAD-dependent monooxygenase</fullName>
    </submittedName>
</protein>
<dbReference type="SUPFAM" id="SSF51905">
    <property type="entry name" value="FAD/NAD(P)-binding domain"/>
    <property type="match status" value="1"/>
</dbReference>
<dbReference type="Proteomes" id="UP001430193">
    <property type="component" value="Unassembled WGS sequence"/>
</dbReference>
<dbReference type="Pfam" id="PF01494">
    <property type="entry name" value="FAD_binding_3"/>
    <property type="match status" value="1"/>
</dbReference>
<feature type="domain" description="FAD-binding" evidence="1">
    <location>
        <begin position="2"/>
        <end position="340"/>
    </location>
</feature>
<proteinExistence type="predicted"/>
<dbReference type="InterPro" id="IPR051704">
    <property type="entry name" value="FAD_aromatic-hydroxylase"/>
</dbReference>
<dbReference type="GO" id="GO:0004497">
    <property type="term" value="F:monooxygenase activity"/>
    <property type="evidence" value="ECO:0007669"/>
    <property type="project" value="UniProtKB-KW"/>
</dbReference>
<keyword evidence="2" id="KW-0560">Oxidoreductase</keyword>
<dbReference type="PRINTS" id="PR00420">
    <property type="entry name" value="RNGMNOXGNASE"/>
</dbReference>
<sequence length="371" mass="40722">MKVLISGAGVAGPALAFWLNHAGFQVTLVEQADHLRSGGQAVDIRGAALEVVERMGIGAKVAQARTRMKGMTVFDGNGTEIHRSTSMVLTSGRLDSGDIELLREDLARILYEHTRDKVEYVFADKIRAIDEQPDGMHVRFERSAPRVFDLIIGADGLHSNVRSLAFGPEEPYLTSLKMQIAIFSTDNFLGLDNWQIWLRDSQAGYGVYPVRNNRELRVTLGFGEGDIEQGPLDISSQKRRVAARLSHLGGETPRLLEAMWHADDFYTEVAAQIQMPHWTKGRIALVGDAAYCASPLSGQGTSLALVGAFVLANELAKQPMNYREAFARYEERMRPFVKQNQALATEKPGEPASAASIDAAKSAIELPAVFP</sequence>
<accession>A0ABS2KJB7</accession>
<dbReference type="RefSeq" id="WP_204632848.1">
    <property type="nucleotide sequence ID" value="NZ_BSOC01000005.1"/>
</dbReference>
<dbReference type="PANTHER" id="PTHR46865:SF2">
    <property type="entry name" value="MONOOXYGENASE"/>
    <property type="match status" value="1"/>
</dbReference>
<organism evidence="2 3">
    <name type="scientific">Dyella mobilis</name>
    <dbReference type="NCBI Taxonomy" id="1849582"/>
    <lineage>
        <taxon>Bacteria</taxon>
        <taxon>Pseudomonadati</taxon>
        <taxon>Pseudomonadota</taxon>
        <taxon>Gammaproteobacteria</taxon>
        <taxon>Lysobacterales</taxon>
        <taxon>Rhodanobacteraceae</taxon>
        <taxon>Dyella</taxon>
    </lineage>
</organism>
<comment type="caution">
    <text evidence="2">The sequence shown here is derived from an EMBL/GenBank/DDBJ whole genome shotgun (WGS) entry which is preliminary data.</text>
</comment>
<dbReference type="Gene3D" id="3.50.50.60">
    <property type="entry name" value="FAD/NAD(P)-binding domain"/>
    <property type="match status" value="1"/>
</dbReference>
<evidence type="ECO:0000259" key="1">
    <source>
        <dbReference type="Pfam" id="PF01494"/>
    </source>
</evidence>
<evidence type="ECO:0000313" key="3">
    <source>
        <dbReference type="Proteomes" id="UP001430193"/>
    </source>
</evidence>
<evidence type="ECO:0000313" key="2">
    <source>
        <dbReference type="EMBL" id="MBM7131257.1"/>
    </source>
</evidence>